<evidence type="ECO:0000256" key="3">
    <source>
        <dbReference type="ARBA" id="ARBA00022475"/>
    </source>
</evidence>
<comment type="caution">
    <text evidence="9">The sequence shown here is derived from an EMBL/GenBank/DDBJ whole genome shotgun (WGS) entry which is preliminary data.</text>
</comment>
<feature type="transmembrane region" description="Helical" evidence="7">
    <location>
        <begin position="45"/>
        <end position="63"/>
    </location>
</feature>
<feature type="transmembrane region" description="Helical" evidence="7">
    <location>
        <begin position="133"/>
        <end position="154"/>
    </location>
</feature>
<feature type="transmembrane region" description="Helical" evidence="7">
    <location>
        <begin position="351"/>
        <end position="372"/>
    </location>
</feature>
<evidence type="ECO:0000256" key="4">
    <source>
        <dbReference type="ARBA" id="ARBA00022692"/>
    </source>
</evidence>
<keyword evidence="3" id="KW-1003">Cell membrane</keyword>
<dbReference type="SUPFAM" id="SSF103473">
    <property type="entry name" value="MFS general substrate transporter"/>
    <property type="match status" value="1"/>
</dbReference>
<dbReference type="Pfam" id="PF07690">
    <property type="entry name" value="MFS_1"/>
    <property type="match status" value="1"/>
</dbReference>
<sequence>MVALKKWYALAALVLCVLVIGLDGTILNVALATLAADLGASTGDLQWIVAAYLITLSALLLPAGLAGDRWGRKKLLLSGVALFGLASLLAAFAKDTTVLIAARAAMGVGAAIIMPLSMSFLPVIFPPQERSKAISIWSVGMALGLPLGPILGGWLLENYWWGSVLLINIPVVLVAFVAAAVLLPESKDPHAQKLDPLSVIFSVFGLGLLVYGVIEAPTRGWGSPVVLACLGFGIVLIGLFTLRNLRRAQPLVDLSLLGNRTFAWGTLATVLASLALMGLLFVLPLSLQAVTGLSALQTGIRLIPLILGLAVAGRLAPKVCAKLGAPTTIATGMLLLSGGFGLGTLIANTSIWLTVIGLGLGFAMVPAMDVVLATLPEHRSGAGSGLVQTLRQVAGAFAVAGLGSLLSSVYRAQLPADAPAAARESIVAAAALPDPALFEQAKHAFQAGMEAVLLTGAGAAMLGAILVALFLPRTPEPGVVRESEHDLARVA</sequence>
<dbReference type="NCBIfam" id="TIGR00711">
    <property type="entry name" value="efflux_EmrB"/>
    <property type="match status" value="1"/>
</dbReference>
<dbReference type="GO" id="GO:0005886">
    <property type="term" value="C:plasma membrane"/>
    <property type="evidence" value="ECO:0007669"/>
    <property type="project" value="UniProtKB-SubCell"/>
</dbReference>
<dbReference type="CDD" id="cd17321">
    <property type="entry name" value="MFS_MMR_MDR_like"/>
    <property type="match status" value="1"/>
</dbReference>
<dbReference type="InterPro" id="IPR004638">
    <property type="entry name" value="EmrB-like"/>
</dbReference>
<dbReference type="PROSITE" id="PS50850">
    <property type="entry name" value="MFS"/>
    <property type="match status" value="1"/>
</dbReference>
<feature type="domain" description="Major facilitator superfamily (MFS) profile" evidence="8">
    <location>
        <begin position="9"/>
        <end position="475"/>
    </location>
</feature>
<feature type="transmembrane region" description="Helical" evidence="7">
    <location>
        <begin position="393"/>
        <end position="410"/>
    </location>
</feature>
<dbReference type="InterPro" id="IPR036259">
    <property type="entry name" value="MFS_trans_sf"/>
</dbReference>
<dbReference type="PANTHER" id="PTHR42718:SF42">
    <property type="entry name" value="EXPORT PROTEIN"/>
    <property type="match status" value="1"/>
</dbReference>
<comment type="subcellular location">
    <subcellularLocation>
        <location evidence="1">Cell membrane</location>
        <topology evidence="1">Multi-pass membrane protein</topology>
    </subcellularLocation>
</comment>
<feature type="transmembrane region" description="Helical" evidence="7">
    <location>
        <begin position="160"/>
        <end position="182"/>
    </location>
</feature>
<evidence type="ECO:0000259" key="8">
    <source>
        <dbReference type="PROSITE" id="PS50850"/>
    </source>
</evidence>
<keyword evidence="2" id="KW-0813">Transport</keyword>
<accession>A0A8J3QHI8</accession>
<evidence type="ECO:0000256" key="1">
    <source>
        <dbReference type="ARBA" id="ARBA00004651"/>
    </source>
</evidence>
<evidence type="ECO:0000256" key="7">
    <source>
        <dbReference type="SAM" id="Phobius"/>
    </source>
</evidence>
<keyword evidence="4 7" id="KW-0812">Transmembrane</keyword>
<evidence type="ECO:0000256" key="5">
    <source>
        <dbReference type="ARBA" id="ARBA00022989"/>
    </source>
</evidence>
<feature type="transmembrane region" description="Helical" evidence="7">
    <location>
        <begin position="220"/>
        <end position="242"/>
    </location>
</feature>
<dbReference type="EMBL" id="BONY01000085">
    <property type="protein sequence ID" value="GIH10142.1"/>
    <property type="molecule type" value="Genomic_DNA"/>
</dbReference>
<dbReference type="InterPro" id="IPR020846">
    <property type="entry name" value="MFS_dom"/>
</dbReference>
<dbReference type="PANTHER" id="PTHR42718">
    <property type="entry name" value="MAJOR FACILITATOR SUPERFAMILY MULTIDRUG TRANSPORTER MFSC"/>
    <property type="match status" value="1"/>
</dbReference>
<dbReference type="RefSeq" id="WP_203913859.1">
    <property type="nucleotide sequence ID" value="NZ_BONY01000085.1"/>
</dbReference>
<name>A0A8J3QHI8_9ACTN</name>
<feature type="transmembrane region" description="Helical" evidence="7">
    <location>
        <begin position="289"/>
        <end position="311"/>
    </location>
</feature>
<keyword evidence="6 7" id="KW-0472">Membrane</keyword>
<organism evidence="9 10">
    <name type="scientific">Rhizocola hellebori</name>
    <dbReference type="NCBI Taxonomy" id="1392758"/>
    <lineage>
        <taxon>Bacteria</taxon>
        <taxon>Bacillati</taxon>
        <taxon>Actinomycetota</taxon>
        <taxon>Actinomycetes</taxon>
        <taxon>Micromonosporales</taxon>
        <taxon>Micromonosporaceae</taxon>
        <taxon>Rhizocola</taxon>
    </lineage>
</organism>
<dbReference type="AlphaFoldDB" id="A0A8J3QHI8"/>
<protein>
    <submittedName>
        <fullName evidence="9">MFS transporter</fullName>
    </submittedName>
</protein>
<dbReference type="GO" id="GO:0022857">
    <property type="term" value="F:transmembrane transporter activity"/>
    <property type="evidence" value="ECO:0007669"/>
    <property type="project" value="InterPro"/>
</dbReference>
<keyword evidence="10" id="KW-1185">Reference proteome</keyword>
<evidence type="ECO:0000313" key="9">
    <source>
        <dbReference type="EMBL" id="GIH10142.1"/>
    </source>
</evidence>
<feature type="transmembrane region" description="Helical" evidence="7">
    <location>
        <begin position="75"/>
        <end position="93"/>
    </location>
</feature>
<feature type="transmembrane region" description="Helical" evidence="7">
    <location>
        <begin position="194"/>
        <end position="214"/>
    </location>
</feature>
<gene>
    <name evidence="9" type="ORF">Rhe02_82090</name>
</gene>
<dbReference type="Proteomes" id="UP000612899">
    <property type="component" value="Unassembled WGS sequence"/>
</dbReference>
<evidence type="ECO:0000313" key="10">
    <source>
        <dbReference type="Proteomes" id="UP000612899"/>
    </source>
</evidence>
<keyword evidence="5 7" id="KW-1133">Transmembrane helix</keyword>
<feature type="transmembrane region" description="Helical" evidence="7">
    <location>
        <begin position="323"/>
        <end position="345"/>
    </location>
</feature>
<evidence type="ECO:0000256" key="2">
    <source>
        <dbReference type="ARBA" id="ARBA00022448"/>
    </source>
</evidence>
<dbReference type="Gene3D" id="1.20.1720.10">
    <property type="entry name" value="Multidrug resistance protein D"/>
    <property type="match status" value="1"/>
</dbReference>
<reference evidence="9" key="1">
    <citation type="submission" date="2021-01" db="EMBL/GenBank/DDBJ databases">
        <title>Whole genome shotgun sequence of Rhizocola hellebori NBRC 109834.</title>
        <authorList>
            <person name="Komaki H."/>
            <person name="Tamura T."/>
        </authorList>
    </citation>
    <scope>NUCLEOTIDE SEQUENCE</scope>
    <source>
        <strain evidence="9">NBRC 109834</strain>
    </source>
</reference>
<feature type="transmembrane region" description="Helical" evidence="7">
    <location>
        <begin position="451"/>
        <end position="471"/>
    </location>
</feature>
<proteinExistence type="predicted"/>
<dbReference type="InterPro" id="IPR011701">
    <property type="entry name" value="MFS"/>
</dbReference>
<feature type="transmembrane region" description="Helical" evidence="7">
    <location>
        <begin position="262"/>
        <end position="283"/>
    </location>
</feature>
<feature type="transmembrane region" description="Helical" evidence="7">
    <location>
        <begin position="99"/>
        <end position="121"/>
    </location>
</feature>
<dbReference type="Gene3D" id="1.20.1250.20">
    <property type="entry name" value="MFS general substrate transporter like domains"/>
    <property type="match status" value="1"/>
</dbReference>
<evidence type="ECO:0000256" key="6">
    <source>
        <dbReference type="ARBA" id="ARBA00023136"/>
    </source>
</evidence>